<reference evidence="2" key="2">
    <citation type="journal article" date="2021" name="PeerJ">
        <title>Extensive microbial diversity within the chicken gut microbiome revealed by metagenomics and culture.</title>
        <authorList>
            <person name="Gilroy R."/>
            <person name="Ravi A."/>
            <person name="Getino M."/>
            <person name="Pursley I."/>
            <person name="Horton D.L."/>
            <person name="Alikhan N.F."/>
            <person name="Baker D."/>
            <person name="Gharbi K."/>
            <person name="Hall N."/>
            <person name="Watson M."/>
            <person name="Adriaenssens E.M."/>
            <person name="Foster-Nyarko E."/>
            <person name="Jarju S."/>
            <person name="Secka A."/>
            <person name="Antonio M."/>
            <person name="Oren A."/>
            <person name="Chaudhuri R.R."/>
            <person name="La Ragione R."/>
            <person name="Hildebrand F."/>
            <person name="Pallen M.J."/>
        </authorList>
    </citation>
    <scope>NUCLEOTIDE SEQUENCE</scope>
    <source>
        <strain evidence="2">ChiW25-3613</strain>
    </source>
</reference>
<name>A0A9D1AH20_9FIRM</name>
<dbReference type="SUPFAM" id="SSF53067">
    <property type="entry name" value="Actin-like ATPase domain"/>
    <property type="match status" value="1"/>
</dbReference>
<dbReference type="EMBL" id="DVHB01000096">
    <property type="protein sequence ID" value="HIR39859.1"/>
    <property type="molecule type" value="Genomic_DNA"/>
</dbReference>
<comment type="similarity">
    <text evidence="1">Belongs to the ROK (NagC/XylR) family.</text>
</comment>
<accession>A0A9D1AH20</accession>
<dbReference type="PANTHER" id="PTHR18964">
    <property type="entry name" value="ROK (REPRESSOR, ORF, KINASE) FAMILY"/>
    <property type="match status" value="1"/>
</dbReference>
<evidence type="ECO:0000313" key="2">
    <source>
        <dbReference type="EMBL" id="HIR39859.1"/>
    </source>
</evidence>
<dbReference type="Proteomes" id="UP000824179">
    <property type="component" value="Unassembled WGS sequence"/>
</dbReference>
<comment type="caution">
    <text evidence="2">The sequence shown here is derived from an EMBL/GenBank/DDBJ whole genome shotgun (WGS) entry which is preliminary data.</text>
</comment>
<dbReference type="PROSITE" id="PS01125">
    <property type="entry name" value="ROK"/>
    <property type="match status" value="1"/>
</dbReference>
<dbReference type="InterPro" id="IPR043129">
    <property type="entry name" value="ATPase_NBD"/>
</dbReference>
<dbReference type="Pfam" id="PF00480">
    <property type="entry name" value="ROK"/>
    <property type="match status" value="1"/>
</dbReference>
<gene>
    <name evidence="2" type="ORF">IAB90_05695</name>
</gene>
<protein>
    <submittedName>
        <fullName evidence="2">ROK family protein</fullName>
    </submittedName>
</protein>
<sequence length="317" mass="33495">MAEYYVGIDIGGMTIKGIVLDGEGKALVEDVAVTGSENGGDFMCDIISELVFSMLKKCGGTKEEAYVGVGCPGVIDSEHGVLVFSGNLNLRDYPLAKKIEDRIGIPVKVTNDANAAALGEAKFGAGKNYKSSILVTLGTGVGGGIIIDGKLFEGYKSAGAEIGHMVIERHGDVCTCGRRGCFEAYCSATALVRRTRRQMEDNPRSAMWTKYTSDTANGKTAFDFYHTDIDAKEVVDWYTKYLACGLANLANIFRPEVIMLGGGVSEQGDNLIVPVQTYVDKELFGGTAYAPVKIVKASLGSKAGAYGAAALAMGGCL</sequence>
<reference evidence="2" key="1">
    <citation type="submission" date="2020-10" db="EMBL/GenBank/DDBJ databases">
        <authorList>
            <person name="Gilroy R."/>
        </authorList>
    </citation>
    <scope>NUCLEOTIDE SEQUENCE</scope>
    <source>
        <strain evidence="2">ChiW25-3613</strain>
    </source>
</reference>
<evidence type="ECO:0000256" key="1">
    <source>
        <dbReference type="ARBA" id="ARBA00006479"/>
    </source>
</evidence>
<dbReference type="Gene3D" id="3.30.420.40">
    <property type="match status" value="2"/>
</dbReference>
<evidence type="ECO:0000313" key="3">
    <source>
        <dbReference type="Proteomes" id="UP000824179"/>
    </source>
</evidence>
<dbReference type="InterPro" id="IPR000600">
    <property type="entry name" value="ROK"/>
</dbReference>
<dbReference type="InterPro" id="IPR049874">
    <property type="entry name" value="ROK_cs"/>
</dbReference>
<organism evidence="2 3">
    <name type="scientific">Candidatus Coproplasma stercoripullorum</name>
    <dbReference type="NCBI Taxonomy" id="2840751"/>
    <lineage>
        <taxon>Bacteria</taxon>
        <taxon>Bacillati</taxon>
        <taxon>Bacillota</taxon>
        <taxon>Clostridia</taxon>
        <taxon>Eubacteriales</taxon>
        <taxon>Candidatus Coproplasma</taxon>
    </lineage>
</organism>
<dbReference type="PANTHER" id="PTHR18964:SF149">
    <property type="entry name" value="BIFUNCTIONAL UDP-N-ACETYLGLUCOSAMINE 2-EPIMERASE_N-ACETYLMANNOSAMINE KINASE"/>
    <property type="match status" value="1"/>
</dbReference>
<proteinExistence type="inferred from homology"/>
<dbReference type="AlphaFoldDB" id="A0A9D1AH20"/>